<evidence type="ECO:0000256" key="1">
    <source>
        <dbReference type="ARBA" id="ARBA00022729"/>
    </source>
</evidence>
<organism evidence="4">
    <name type="scientific">Edaphobacter paludis</name>
    <dbReference type="NCBI Taxonomy" id="3035702"/>
    <lineage>
        <taxon>Bacteria</taxon>
        <taxon>Pseudomonadati</taxon>
        <taxon>Acidobacteriota</taxon>
        <taxon>Terriglobia</taxon>
        <taxon>Terriglobales</taxon>
        <taxon>Acidobacteriaceae</taxon>
        <taxon>Edaphobacter</taxon>
    </lineage>
</organism>
<evidence type="ECO:0000256" key="2">
    <source>
        <dbReference type="SAM" id="SignalP"/>
    </source>
</evidence>
<evidence type="ECO:0000313" key="4">
    <source>
        <dbReference type="EMBL" id="XBH11461.1"/>
    </source>
</evidence>
<keyword evidence="1 2" id="KW-0732">Signal</keyword>
<accession>A0AAU7D3H7</accession>
<evidence type="ECO:0000313" key="5">
    <source>
        <dbReference type="EMBL" id="XBH14943.1"/>
    </source>
</evidence>
<dbReference type="InterPro" id="IPR027385">
    <property type="entry name" value="Beta-barrel_OMP"/>
</dbReference>
<dbReference type="SUPFAM" id="SSF56925">
    <property type="entry name" value="OMPA-like"/>
    <property type="match status" value="1"/>
</dbReference>
<accession>A0AAU7DCH8</accession>
<dbReference type="EMBL" id="CP121194">
    <property type="protein sequence ID" value="XBH11461.1"/>
    <property type="molecule type" value="Genomic_DNA"/>
</dbReference>
<dbReference type="EMBL" id="CP121195">
    <property type="protein sequence ID" value="XBH14943.1"/>
    <property type="molecule type" value="Genomic_DNA"/>
</dbReference>
<dbReference type="RefSeq" id="WP_348268953.1">
    <property type="nucleotide sequence ID" value="NZ_CP121194.1"/>
</dbReference>
<dbReference type="AlphaFoldDB" id="A0AAU7D3H7"/>
<sequence length="183" mass="20258">MKLHTLIGCFACVLGLTTWSHAQAVPTATRSGSLQIGGGVTYARPDYGPKGIAGLTIYGDYDFTRHLGVEGDMHFVNLITPTDISEDTYLIGPRYRFHYNRFTPYAKALFGFGRFGYQAPSQYGNKASTYTYGLMSFGGGVDLRATKHLNVRAFDFEYQDWPGYRGKGLSPVVMTVGVAYSFR</sequence>
<feature type="chain" id="PRO_5043288484" evidence="2">
    <location>
        <begin position="25"/>
        <end position="183"/>
    </location>
</feature>
<dbReference type="KEGG" id="epl:P4G45_06975"/>
<feature type="domain" description="Outer membrane protein beta-barrel" evidence="3">
    <location>
        <begin position="20"/>
        <end position="182"/>
    </location>
</feature>
<proteinExistence type="predicted"/>
<dbReference type="Gene3D" id="2.40.160.20">
    <property type="match status" value="1"/>
</dbReference>
<evidence type="ECO:0000259" key="3">
    <source>
        <dbReference type="Pfam" id="PF13505"/>
    </source>
</evidence>
<feature type="signal peptide" evidence="2">
    <location>
        <begin position="1"/>
        <end position="24"/>
    </location>
</feature>
<dbReference type="InterPro" id="IPR011250">
    <property type="entry name" value="OMP/PagP_B-barrel"/>
</dbReference>
<reference evidence="4" key="1">
    <citation type="submission" date="2023-03" db="EMBL/GenBank/DDBJ databases">
        <title>Edaphobacter sp.</title>
        <authorList>
            <person name="Huber K.J."/>
            <person name="Papendorf J."/>
            <person name="Pilke C."/>
            <person name="Bunk B."/>
            <person name="Sproeer C."/>
            <person name="Pester M."/>
        </authorList>
    </citation>
    <scope>NUCLEOTIDE SEQUENCE</scope>
    <source>
        <strain evidence="4">DSM 109919</strain>
        <strain evidence="5">DSM 109920</strain>
    </source>
</reference>
<protein>
    <submittedName>
        <fullName evidence="4">Outer membrane beta-barrel protein</fullName>
    </submittedName>
</protein>
<dbReference type="Pfam" id="PF13505">
    <property type="entry name" value="OMP_b-brl"/>
    <property type="match status" value="1"/>
</dbReference>
<gene>
    <name evidence="4" type="ORF">P4G45_06975</name>
    <name evidence="5" type="ORF">P8936_07210</name>
</gene>
<name>A0AAU7D3H7_9BACT</name>